<evidence type="ECO:0000313" key="5">
    <source>
        <dbReference type="Proteomes" id="UP000295565"/>
    </source>
</evidence>
<dbReference type="SUPFAM" id="SSF74982">
    <property type="entry name" value="Small protein B (SmpB)"/>
    <property type="match status" value="1"/>
</dbReference>
<dbReference type="AlphaFoldDB" id="A0A4R1K479"/>
<organism evidence="4 5">
    <name type="scientific">Celerinatantimonas diazotrophica</name>
    <dbReference type="NCBI Taxonomy" id="412034"/>
    <lineage>
        <taxon>Bacteria</taxon>
        <taxon>Pseudomonadati</taxon>
        <taxon>Pseudomonadota</taxon>
        <taxon>Gammaproteobacteria</taxon>
        <taxon>Celerinatantimonadaceae</taxon>
        <taxon>Celerinatantimonas</taxon>
    </lineage>
</organism>
<reference evidence="4 5" key="1">
    <citation type="submission" date="2019-03" db="EMBL/GenBank/DDBJ databases">
        <title>Genomic Encyclopedia of Type Strains, Phase IV (KMG-IV): sequencing the most valuable type-strain genomes for metagenomic binning, comparative biology and taxonomic classification.</title>
        <authorList>
            <person name="Goeker M."/>
        </authorList>
    </citation>
    <scope>NUCLEOTIDE SEQUENCE [LARGE SCALE GENOMIC DNA]</scope>
    <source>
        <strain evidence="4 5">DSM 18577</strain>
    </source>
</reference>
<dbReference type="CDD" id="cd09294">
    <property type="entry name" value="SmpB"/>
    <property type="match status" value="1"/>
</dbReference>
<dbReference type="NCBIfam" id="TIGR00086">
    <property type="entry name" value="smpB"/>
    <property type="match status" value="1"/>
</dbReference>
<dbReference type="PANTHER" id="PTHR30308:SF2">
    <property type="entry name" value="SSRA-BINDING PROTEIN"/>
    <property type="match status" value="1"/>
</dbReference>
<comment type="function">
    <text evidence="3">Required for rescue of stalled ribosomes mediated by trans-translation. Binds to transfer-messenger RNA (tmRNA), required for stable association of tmRNA with ribosomes. tmRNA and SmpB together mimic tRNA shape, replacing the anticodon stem-loop with SmpB. tmRNA is encoded by the ssrA gene; the 2 termini fold to resemble tRNA(Ala) and it encodes a 'tag peptide', a short internal open reading frame. During trans-translation Ala-aminoacylated tmRNA acts like a tRNA, entering the A-site of stalled ribosomes, displacing the stalled mRNA. The ribosome then switches to translate the ORF on the tmRNA; the nascent peptide is terminated with the 'tag peptide' encoded by the tmRNA and targeted for degradation. The ribosome is freed to recommence translation, which seems to be the essential function of trans-translation.</text>
</comment>
<dbReference type="InterPro" id="IPR000037">
    <property type="entry name" value="SsrA-bd_prot"/>
</dbReference>
<dbReference type="NCBIfam" id="NF003843">
    <property type="entry name" value="PRK05422.1"/>
    <property type="match status" value="1"/>
</dbReference>
<dbReference type="InterPro" id="IPR020081">
    <property type="entry name" value="SsrA-bd_prot_CS"/>
</dbReference>
<sequence length="188" mass="21428">MTVILPSSPIKTKNISFHVFKDGYNSHPMAKKTTKKKPGGNTIALNKKARHEFSIEQKFEAGLELQGWEVKSLRAGKVNISDTYVIIHRGEAYLIGATIHPLNAASSHVVADPTRSRKLLLNQRELDKLIGSTERQGYTIVALGMYWKRSWVKLEIGLAKGKREHDKRSDIKEREWQRAKARVMKHNM</sequence>
<dbReference type="GO" id="GO:0070930">
    <property type="term" value="P:trans-translation-dependent protein tagging"/>
    <property type="evidence" value="ECO:0007669"/>
    <property type="project" value="TreeGrafter"/>
</dbReference>
<dbReference type="PROSITE" id="PS01317">
    <property type="entry name" value="SSRP"/>
    <property type="match status" value="1"/>
</dbReference>
<dbReference type="InterPro" id="IPR023620">
    <property type="entry name" value="SmpB"/>
</dbReference>
<dbReference type="Proteomes" id="UP000295565">
    <property type="component" value="Unassembled WGS sequence"/>
</dbReference>
<evidence type="ECO:0000256" key="1">
    <source>
        <dbReference type="ARBA" id="ARBA00022490"/>
    </source>
</evidence>
<dbReference type="GO" id="GO:0005829">
    <property type="term" value="C:cytosol"/>
    <property type="evidence" value="ECO:0007669"/>
    <property type="project" value="TreeGrafter"/>
</dbReference>
<evidence type="ECO:0000313" key="4">
    <source>
        <dbReference type="EMBL" id="TCK58904.1"/>
    </source>
</evidence>
<dbReference type="Pfam" id="PF01668">
    <property type="entry name" value="SmpB"/>
    <property type="match status" value="1"/>
</dbReference>
<dbReference type="GO" id="GO:0070929">
    <property type="term" value="P:trans-translation"/>
    <property type="evidence" value="ECO:0007669"/>
    <property type="project" value="UniProtKB-UniRule"/>
</dbReference>
<dbReference type="HAMAP" id="MF_00023">
    <property type="entry name" value="SmpB"/>
    <property type="match status" value="1"/>
</dbReference>
<evidence type="ECO:0000256" key="3">
    <source>
        <dbReference type="HAMAP-Rule" id="MF_00023"/>
    </source>
</evidence>
<dbReference type="GO" id="GO:0003723">
    <property type="term" value="F:RNA binding"/>
    <property type="evidence" value="ECO:0007669"/>
    <property type="project" value="UniProtKB-UniRule"/>
</dbReference>
<dbReference type="PANTHER" id="PTHR30308">
    <property type="entry name" value="TMRNA-BINDING COMPONENT OF TRANS-TRANSLATION TAGGING COMPLEX"/>
    <property type="match status" value="1"/>
</dbReference>
<dbReference type="Gene3D" id="2.40.280.10">
    <property type="match status" value="1"/>
</dbReference>
<keyword evidence="1 3" id="KW-0963">Cytoplasm</keyword>
<comment type="similarity">
    <text evidence="3">Belongs to the SmpB family.</text>
</comment>
<protein>
    <recommendedName>
        <fullName evidence="3">SsrA-binding protein</fullName>
    </recommendedName>
    <alternativeName>
        <fullName evidence="3">Small protein B</fullName>
    </alternativeName>
</protein>
<name>A0A4R1K479_9GAMM</name>
<comment type="caution">
    <text evidence="4">The sequence shown here is derived from an EMBL/GenBank/DDBJ whole genome shotgun (WGS) entry which is preliminary data.</text>
</comment>
<accession>A0A4R1K479</accession>
<keyword evidence="2 3" id="KW-0694">RNA-binding</keyword>
<proteinExistence type="inferred from homology"/>
<comment type="subcellular location">
    <subcellularLocation>
        <location evidence="3">Cytoplasm</location>
    </subcellularLocation>
    <text evidence="3">The tmRNA-SmpB complex associates with stalled 70S ribosomes.</text>
</comment>
<dbReference type="EMBL" id="SMGD01000011">
    <property type="protein sequence ID" value="TCK58904.1"/>
    <property type="molecule type" value="Genomic_DNA"/>
</dbReference>
<gene>
    <name evidence="3" type="primary">smpB</name>
    <name evidence="4" type="ORF">EV690_1059</name>
</gene>
<keyword evidence="5" id="KW-1185">Reference proteome</keyword>
<evidence type="ECO:0000256" key="2">
    <source>
        <dbReference type="ARBA" id="ARBA00022884"/>
    </source>
</evidence>